<proteinExistence type="predicted"/>
<dbReference type="OrthoDB" id="6006065at2"/>
<gene>
    <name evidence="2" type="ORF">XthCFBP4691_13305</name>
</gene>
<keyword evidence="1" id="KW-0812">Transmembrane</keyword>
<dbReference type="Proteomes" id="UP000239898">
    <property type="component" value="Unassembled WGS sequence"/>
</dbReference>
<evidence type="ECO:0000313" key="2">
    <source>
        <dbReference type="EMBL" id="PPT90288.1"/>
    </source>
</evidence>
<keyword evidence="3" id="KW-1185">Reference proteome</keyword>
<dbReference type="EMBL" id="MIGX01000065">
    <property type="protein sequence ID" value="PPT90288.1"/>
    <property type="molecule type" value="Genomic_DNA"/>
</dbReference>
<name>A0A2S6ZDE5_9XANT</name>
<feature type="transmembrane region" description="Helical" evidence="1">
    <location>
        <begin position="55"/>
        <end position="73"/>
    </location>
</feature>
<feature type="transmembrane region" description="Helical" evidence="1">
    <location>
        <begin position="30"/>
        <end position="48"/>
    </location>
</feature>
<feature type="transmembrane region" description="Helical" evidence="1">
    <location>
        <begin position="85"/>
        <end position="104"/>
    </location>
</feature>
<keyword evidence="1" id="KW-1133">Transmembrane helix</keyword>
<protein>
    <submittedName>
        <fullName evidence="2">Uncharacterized protein</fullName>
    </submittedName>
</protein>
<sequence>MKALAPIALLASLALYLAQIFLYTKDQEIIVYGVFGALWFLAMYLNAFSVQVRTTTTGIILLSGIAAFGFGFVPHRLRLGPGFDIYVALFPVIHFLATFAFLSAQRKAAS</sequence>
<organism evidence="2 3">
    <name type="scientific">Xanthomonas theicola</name>
    <dbReference type="NCBI Taxonomy" id="56464"/>
    <lineage>
        <taxon>Bacteria</taxon>
        <taxon>Pseudomonadati</taxon>
        <taxon>Pseudomonadota</taxon>
        <taxon>Gammaproteobacteria</taxon>
        <taxon>Lysobacterales</taxon>
        <taxon>Lysobacteraceae</taxon>
        <taxon>Xanthomonas</taxon>
    </lineage>
</organism>
<dbReference type="AlphaFoldDB" id="A0A2S6ZDE5"/>
<comment type="caution">
    <text evidence="2">The sequence shown here is derived from an EMBL/GenBank/DDBJ whole genome shotgun (WGS) entry which is preliminary data.</text>
</comment>
<evidence type="ECO:0000313" key="3">
    <source>
        <dbReference type="Proteomes" id="UP000239898"/>
    </source>
</evidence>
<keyword evidence="1" id="KW-0472">Membrane</keyword>
<reference evidence="2 3" key="1">
    <citation type="submission" date="2016-08" db="EMBL/GenBank/DDBJ databases">
        <title>Evolution of the type three secretion system and type three effector repertoires in Xanthomonas.</title>
        <authorList>
            <person name="Merda D."/>
            <person name="Briand M."/>
            <person name="Bosis E."/>
            <person name="Rousseau C."/>
            <person name="Portier P."/>
            <person name="Jacques M.-A."/>
            <person name="Fischer-Le Saux M."/>
        </authorList>
    </citation>
    <scope>NUCLEOTIDE SEQUENCE [LARGE SCALE GENOMIC DNA]</scope>
    <source>
        <strain evidence="2 3">CFBP 4691</strain>
    </source>
</reference>
<accession>A0A2S6ZDE5</accession>
<evidence type="ECO:0000256" key="1">
    <source>
        <dbReference type="SAM" id="Phobius"/>
    </source>
</evidence>